<dbReference type="GO" id="GO:0008168">
    <property type="term" value="F:methyltransferase activity"/>
    <property type="evidence" value="ECO:0007669"/>
    <property type="project" value="UniProtKB-KW"/>
</dbReference>
<keyword evidence="1" id="KW-0808">Transferase</keyword>
<gene>
    <name evidence="1" type="ORF">G7081_02740</name>
</gene>
<protein>
    <submittedName>
        <fullName evidence="1">Methyltransferase domain-containing protein</fullName>
    </submittedName>
</protein>
<dbReference type="Gene3D" id="3.40.50.150">
    <property type="entry name" value="Vaccinia Virus protein VP39"/>
    <property type="match status" value="1"/>
</dbReference>
<reference evidence="1 2" key="1">
    <citation type="submission" date="2020-03" db="EMBL/GenBank/DDBJ databases">
        <title>Vagococcus sp. nov., isolated from beetles.</title>
        <authorList>
            <person name="Hyun D.-W."/>
            <person name="Bae J.-W."/>
        </authorList>
    </citation>
    <scope>NUCLEOTIDE SEQUENCE [LARGE SCALE GENOMIC DNA]</scope>
    <source>
        <strain evidence="1 2">HDW17A</strain>
    </source>
</reference>
<dbReference type="PANTHER" id="PTHR35276:SF1">
    <property type="entry name" value="TRNA (MNM(5)S(2)U34)-METHYLTRANSFERASE, CHLOROPLASTIC"/>
    <property type="match status" value="1"/>
</dbReference>
<proteinExistence type="predicted"/>
<dbReference type="Pfam" id="PF06962">
    <property type="entry name" value="rRNA_methylase"/>
    <property type="match status" value="1"/>
</dbReference>
<dbReference type="InterPro" id="IPR029063">
    <property type="entry name" value="SAM-dependent_MTases_sf"/>
</dbReference>
<keyword evidence="1" id="KW-0489">Methyltransferase</keyword>
<name>A0A6G8AM33_9ENTE</name>
<dbReference type="EMBL" id="CP049886">
    <property type="protein sequence ID" value="QIL46057.1"/>
    <property type="molecule type" value="Genomic_DNA"/>
</dbReference>
<dbReference type="PANTHER" id="PTHR35276">
    <property type="entry name" value="S-ADENOSYL-L-METHIONINE-DEPENDENT METHYLTRANSFERASES SUPERFAMILY PROTEIN"/>
    <property type="match status" value="1"/>
</dbReference>
<dbReference type="SUPFAM" id="SSF53335">
    <property type="entry name" value="S-adenosyl-L-methionine-dependent methyltransferases"/>
    <property type="match status" value="1"/>
</dbReference>
<dbReference type="InterPro" id="IPR010719">
    <property type="entry name" value="MnmM_MeTrfase"/>
</dbReference>
<evidence type="ECO:0000313" key="1">
    <source>
        <dbReference type="EMBL" id="QIL46057.1"/>
    </source>
</evidence>
<organism evidence="1 2">
    <name type="scientific">Vagococcus coleopterorum</name>
    <dbReference type="NCBI Taxonomy" id="2714946"/>
    <lineage>
        <taxon>Bacteria</taxon>
        <taxon>Bacillati</taxon>
        <taxon>Bacillota</taxon>
        <taxon>Bacilli</taxon>
        <taxon>Lactobacillales</taxon>
        <taxon>Enterococcaceae</taxon>
        <taxon>Vagococcus</taxon>
    </lineage>
</organism>
<dbReference type="RefSeq" id="WP_166007169.1">
    <property type="nucleotide sequence ID" value="NZ_CP049886.1"/>
</dbReference>
<evidence type="ECO:0000313" key="2">
    <source>
        <dbReference type="Proteomes" id="UP000500890"/>
    </source>
</evidence>
<dbReference type="Proteomes" id="UP000500890">
    <property type="component" value="Chromosome"/>
</dbReference>
<sequence length="193" mass="21332">MLIPSVKYSHTLLKEIIKPGDTVVDATVGNGFDTLFLAELVGTDGTVIGFDIQAQAIETTLMKLKDTQLDKQVSLYQQGHETVSSVISKEDKIKAAIFNLGYLPKADKNIITQGPTTIQAIETLMEHLTPLGRIIIVVYYGHQGGPEEKNQVMEFVKTIPQSHFNVLSYQFINQKNQPPILLAIEKKAKVNAP</sequence>
<dbReference type="AlphaFoldDB" id="A0A6G8AM33"/>
<keyword evidence="2" id="KW-1185">Reference proteome</keyword>
<dbReference type="GO" id="GO:0032259">
    <property type="term" value="P:methylation"/>
    <property type="evidence" value="ECO:0007669"/>
    <property type="project" value="UniProtKB-KW"/>
</dbReference>
<accession>A0A6G8AM33</accession>
<dbReference type="KEGG" id="vah:G7081_02740"/>